<accession>A0A2P7AMZ9</accession>
<sequence length="65" mass="7383">MAMSGKGTGMVGYNVMRRSTQEHHLIVAHEVNGRTQRNDNDHQQAPPTHPRRDGRRTGWTFLGET</sequence>
<protein>
    <submittedName>
        <fullName evidence="2">Uncharacterized protein</fullName>
    </submittedName>
</protein>
<evidence type="ECO:0000313" key="3">
    <source>
        <dbReference type="Proteomes" id="UP000241764"/>
    </source>
</evidence>
<proteinExistence type="predicted"/>
<reference evidence="3" key="1">
    <citation type="submission" date="2017-11" db="EMBL/GenBank/DDBJ databases">
        <authorList>
            <person name="Kuznetsova I."/>
            <person name="Sazanova A."/>
            <person name="Chirak E."/>
            <person name="Safronova V."/>
            <person name="Willems A."/>
        </authorList>
    </citation>
    <scope>NUCLEOTIDE SEQUENCE [LARGE SCALE GENOMIC DNA]</scope>
    <source>
        <strain evidence="3">CCBAU 03422</strain>
    </source>
</reference>
<evidence type="ECO:0000313" key="2">
    <source>
        <dbReference type="EMBL" id="PSH55565.1"/>
    </source>
</evidence>
<name>A0A2P7AMZ9_9HYPH</name>
<dbReference type="EMBL" id="PGGM01000030">
    <property type="protein sequence ID" value="PSH55565.1"/>
    <property type="molecule type" value="Genomic_DNA"/>
</dbReference>
<comment type="caution">
    <text evidence="2">The sequence shown here is derived from an EMBL/GenBank/DDBJ whole genome shotgun (WGS) entry which is preliminary data.</text>
</comment>
<dbReference type="AlphaFoldDB" id="A0A2P7AMZ9"/>
<gene>
    <name evidence="2" type="ORF">CU103_30655</name>
</gene>
<feature type="region of interest" description="Disordered" evidence="1">
    <location>
        <begin position="31"/>
        <end position="65"/>
    </location>
</feature>
<keyword evidence="3" id="KW-1185">Reference proteome</keyword>
<dbReference type="Proteomes" id="UP000241764">
    <property type="component" value="Unassembled WGS sequence"/>
</dbReference>
<organism evidence="2 3">
    <name type="scientific">Phyllobacterium sophorae</name>
    <dbReference type="NCBI Taxonomy" id="1520277"/>
    <lineage>
        <taxon>Bacteria</taxon>
        <taxon>Pseudomonadati</taxon>
        <taxon>Pseudomonadota</taxon>
        <taxon>Alphaproteobacteria</taxon>
        <taxon>Hyphomicrobiales</taxon>
        <taxon>Phyllobacteriaceae</taxon>
        <taxon>Phyllobacterium</taxon>
    </lineage>
</organism>
<evidence type="ECO:0000256" key="1">
    <source>
        <dbReference type="SAM" id="MobiDB-lite"/>
    </source>
</evidence>